<protein>
    <submittedName>
        <fullName evidence="3">GNAT family N-acetyltransferase</fullName>
    </submittedName>
</protein>
<comment type="caution">
    <text evidence="3">The sequence shown here is derived from an EMBL/GenBank/DDBJ whole genome shotgun (WGS) entry which is preliminary data.</text>
</comment>
<dbReference type="PANTHER" id="PTHR47237:SF2">
    <property type="entry name" value="BLL4206 PROTEIN"/>
    <property type="match status" value="1"/>
</dbReference>
<dbReference type="EMBL" id="JAAVUP010000006">
    <property type="protein sequence ID" value="NKE18905.1"/>
    <property type="molecule type" value="Genomic_DNA"/>
</dbReference>
<evidence type="ECO:0000313" key="3">
    <source>
        <dbReference type="EMBL" id="MBR0657649.1"/>
    </source>
</evidence>
<reference evidence="4 5" key="2">
    <citation type="submission" date="2020-02" db="EMBL/GenBank/DDBJ databases">
        <authorList>
            <person name="Sun Q."/>
            <person name="Inoue M."/>
        </authorList>
    </citation>
    <scope>NUCLEOTIDE SEQUENCE [LARGE SCALE GENOMIC DNA]</scope>
    <source>
        <strain evidence="4 5">KCTC 22478</strain>
    </source>
</reference>
<evidence type="ECO:0000256" key="1">
    <source>
        <dbReference type="SAM" id="SignalP"/>
    </source>
</evidence>
<dbReference type="SUPFAM" id="SSF55729">
    <property type="entry name" value="Acyl-CoA N-acyltransferases (Nat)"/>
    <property type="match status" value="1"/>
</dbReference>
<evidence type="ECO:0000313" key="5">
    <source>
        <dbReference type="Proteomes" id="UP000746741"/>
    </source>
</evidence>
<dbReference type="InterPro" id="IPR016181">
    <property type="entry name" value="Acyl_CoA_acyltransferase"/>
</dbReference>
<accession>A0A9X9WBD9</accession>
<proteinExistence type="predicted"/>
<dbReference type="CDD" id="cd04301">
    <property type="entry name" value="NAT_SF"/>
    <property type="match status" value="1"/>
</dbReference>
<dbReference type="Proteomes" id="UP001138708">
    <property type="component" value="Unassembled WGS sequence"/>
</dbReference>
<evidence type="ECO:0000259" key="2">
    <source>
        <dbReference type="PROSITE" id="PS51186"/>
    </source>
</evidence>
<reference evidence="3" key="3">
    <citation type="journal article" date="2021" name="Syst. Appl. Microbiol.">
        <title>Roseomonas hellenica sp. nov., isolated from roots of wild-growing Alkanna tinctoria.</title>
        <authorList>
            <person name="Rat A."/>
            <person name="Naranjo H.D."/>
            <person name="Lebbe L."/>
            <person name="Cnockaert M."/>
            <person name="Krigas N."/>
            <person name="Grigoriadou K."/>
            <person name="Maloupa E."/>
            <person name="Willems A."/>
        </authorList>
    </citation>
    <scope>NUCLEOTIDE SEQUENCE</scope>
    <source>
        <strain evidence="3">LMG 31161</strain>
    </source>
</reference>
<sequence>MKAKVALQPLMRALVPGDLVAAQGLSAAVAWPHRVEDWHFALALGEGFALEAGGRLVGTAMCWPFGPDWGTLGMVIVAPDLQGRGLGGRLMDAVMAGLGARGIQLHATPAGEPLYARLGFAPTATIRQHQGAAFSVGFHAPRAGERLRPAGRADLAVLAALDTAATGMARGQLLAALVEDAEGIVLDRDGVASGFAMLRRFGRGKVIGPVIAPDPEAARLLVAHWLGHRQGEFIRIDVTEDSLLSPWLQDVGLPEVDTVTRMVRGRPPAPAAVRSFALVSQALG</sequence>
<organism evidence="3 6">
    <name type="scientific">Neoroseomonas oryzicola</name>
    <dbReference type="NCBI Taxonomy" id="535904"/>
    <lineage>
        <taxon>Bacteria</taxon>
        <taxon>Pseudomonadati</taxon>
        <taxon>Pseudomonadota</taxon>
        <taxon>Alphaproteobacteria</taxon>
        <taxon>Acetobacterales</taxon>
        <taxon>Acetobacteraceae</taxon>
        <taxon>Neoroseomonas</taxon>
    </lineage>
</organism>
<feature type="chain" id="PRO_5040909595" evidence="1">
    <location>
        <begin position="22"/>
        <end position="284"/>
    </location>
</feature>
<dbReference type="InterPro" id="IPR041496">
    <property type="entry name" value="YitH/HolE_GNAT"/>
</dbReference>
<reference evidence="3" key="1">
    <citation type="submission" date="2020-01" db="EMBL/GenBank/DDBJ databases">
        <authorList>
            <person name="Rat A."/>
        </authorList>
    </citation>
    <scope>NUCLEOTIDE SEQUENCE</scope>
    <source>
        <strain evidence="3">LMG 31161</strain>
    </source>
</reference>
<dbReference type="RefSeq" id="WP_168042816.1">
    <property type="nucleotide sequence ID" value="NZ_JAAEDK010000001.1"/>
</dbReference>
<dbReference type="Proteomes" id="UP000746741">
    <property type="component" value="Unassembled WGS sequence"/>
</dbReference>
<feature type="signal peptide" evidence="1">
    <location>
        <begin position="1"/>
        <end position="21"/>
    </location>
</feature>
<evidence type="ECO:0000313" key="4">
    <source>
        <dbReference type="EMBL" id="NKE18905.1"/>
    </source>
</evidence>
<keyword evidence="5" id="KW-1185">Reference proteome</keyword>
<dbReference type="Pfam" id="PF13508">
    <property type="entry name" value="Acetyltransf_7"/>
    <property type="match status" value="1"/>
</dbReference>
<gene>
    <name evidence="4" type="ORF">GWK15_18265</name>
    <name evidence="3" type="ORF">GXW75_00200</name>
</gene>
<dbReference type="Pfam" id="PF18014">
    <property type="entry name" value="Acetyltransf_18"/>
    <property type="match status" value="1"/>
</dbReference>
<dbReference type="PROSITE" id="PS51186">
    <property type="entry name" value="GNAT"/>
    <property type="match status" value="1"/>
</dbReference>
<evidence type="ECO:0000313" key="6">
    <source>
        <dbReference type="Proteomes" id="UP001138708"/>
    </source>
</evidence>
<dbReference type="Gene3D" id="3.40.630.30">
    <property type="match status" value="1"/>
</dbReference>
<dbReference type="PANTHER" id="PTHR47237">
    <property type="entry name" value="SLL0310 PROTEIN"/>
    <property type="match status" value="1"/>
</dbReference>
<dbReference type="Gene3D" id="3.40.630.90">
    <property type="match status" value="1"/>
</dbReference>
<dbReference type="AlphaFoldDB" id="A0A9X9WBD9"/>
<dbReference type="EMBL" id="JAAEDK010000001">
    <property type="protein sequence ID" value="MBR0657649.1"/>
    <property type="molecule type" value="Genomic_DNA"/>
</dbReference>
<name>A0A9X9WBD9_9PROT</name>
<feature type="domain" description="N-acetyltransferase" evidence="2">
    <location>
        <begin position="9"/>
        <end position="141"/>
    </location>
</feature>
<dbReference type="GO" id="GO:0016747">
    <property type="term" value="F:acyltransferase activity, transferring groups other than amino-acyl groups"/>
    <property type="evidence" value="ECO:0007669"/>
    <property type="project" value="InterPro"/>
</dbReference>
<dbReference type="InterPro" id="IPR000182">
    <property type="entry name" value="GNAT_dom"/>
</dbReference>
<dbReference type="InterPro" id="IPR052729">
    <property type="entry name" value="Acyl/Acetyltrans_Enzymes"/>
</dbReference>
<keyword evidence="1" id="KW-0732">Signal</keyword>